<sequence length="214" mass="24748">MKCPRCIQIIHQGASCCPHCGFTLENADKRFSETDRRLHRIEDRAGLMRSTERTRVGRMLHQFEARFPQLFLAVYTARHEGRSDIRQLGFWLLNRGQFLDIPEDRAGRCGIILTIDPDAKVASMTWGYTLDAFLNEKDSFLILSRAHAYWVEGRFGEGIQRVIEQLALVLMKRARHAKRNPARFERKVLPQGATTQRSDPADDGEFNEREIMES</sequence>
<evidence type="ECO:0000259" key="2">
    <source>
        <dbReference type="Pfam" id="PF04536"/>
    </source>
</evidence>
<proteinExistence type="predicted"/>
<gene>
    <name evidence="3" type="ORF">HAHE_38870</name>
</gene>
<feature type="region of interest" description="Disordered" evidence="1">
    <location>
        <begin position="189"/>
        <end position="214"/>
    </location>
</feature>
<accession>A0ABN6HER8</accession>
<evidence type="ECO:0000313" key="3">
    <source>
        <dbReference type="EMBL" id="BCX49979.1"/>
    </source>
</evidence>
<keyword evidence="4" id="KW-1185">Reference proteome</keyword>
<dbReference type="RefSeq" id="WP_338686841.1">
    <property type="nucleotide sequence ID" value="NZ_AP024702.1"/>
</dbReference>
<reference evidence="3 4" key="1">
    <citation type="submission" date="2021-06" db="EMBL/GenBank/DDBJ databases">
        <title>Complete genome of Haloferula helveola possessing various polysaccharide degrading enzymes.</title>
        <authorList>
            <person name="Takami H."/>
            <person name="Huang C."/>
            <person name="Hamasaki K."/>
        </authorList>
    </citation>
    <scope>NUCLEOTIDE SEQUENCE [LARGE SCALE GENOMIC DNA]</scope>
    <source>
        <strain evidence="3 4">CN-1</strain>
    </source>
</reference>
<dbReference type="InterPro" id="IPR007621">
    <property type="entry name" value="TPM_dom"/>
</dbReference>
<dbReference type="Gene3D" id="3.10.310.50">
    <property type="match status" value="1"/>
</dbReference>
<evidence type="ECO:0000313" key="4">
    <source>
        <dbReference type="Proteomes" id="UP001374893"/>
    </source>
</evidence>
<feature type="domain" description="TPM" evidence="2">
    <location>
        <begin position="42"/>
        <end position="167"/>
    </location>
</feature>
<protein>
    <recommendedName>
        <fullName evidence="2">TPM domain-containing protein</fullName>
    </recommendedName>
</protein>
<dbReference type="Pfam" id="PF04536">
    <property type="entry name" value="TPM_phosphatase"/>
    <property type="match status" value="1"/>
</dbReference>
<evidence type="ECO:0000256" key="1">
    <source>
        <dbReference type="SAM" id="MobiDB-lite"/>
    </source>
</evidence>
<organism evidence="3 4">
    <name type="scientific">Haloferula helveola</name>
    <dbReference type="NCBI Taxonomy" id="490095"/>
    <lineage>
        <taxon>Bacteria</taxon>
        <taxon>Pseudomonadati</taxon>
        <taxon>Verrucomicrobiota</taxon>
        <taxon>Verrucomicrobiia</taxon>
        <taxon>Verrucomicrobiales</taxon>
        <taxon>Verrucomicrobiaceae</taxon>
        <taxon>Haloferula</taxon>
    </lineage>
</organism>
<name>A0ABN6HER8_9BACT</name>
<dbReference type="Proteomes" id="UP001374893">
    <property type="component" value="Chromosome"/>
</dbReference>
<dbReference type="EMBL" id="AP024702">
    <property type="protein sequence ID" value="BCX49979.1"/>
    <property type="molecule type" value="Genomic_DNA"/>
</dbReference>